<dbReference type="EMBL" id="VOHS01000028">
    <property type="protein sequence ID" value="TWV97460.1"/>
    <property type="molecule type" value="Genomic_DNA"/>
</dbReference>
<keyword evidence="2" id="KW-0378">Hydrolase</keyword>
<organism evidence="2 3">
    <name type="scientific">Chitinophaga pinensis</name>
    <dbReference type="NCBI Taxonomy" id="79329"/>
    <lineage>
        <taxon>Bacteria</taxon>
        <taxon>Pseudomonadati</taxon>
        <taxon>Bacteroidota</taxon>
        <taxon>Chitinophagia</taxon>
        <taxon>Chitinophagales</taxon>
        <taxon>Chitinophagaceae</taxon>
        <taxon>Chitinophaga</taxon>
    </lineage>
</organism>
<keyword evidence="3" id="KW-1185">Reference proteome</keyword>
<dbReference type="InterPro" id="IPR000073">
    <property type="entry name" value="AB_hydrolase_1"/>
</dbReference>
<dbReference type="InterPro" id="IPR029058">
    <property type="entry name" value="AB_hydrolase_fold"/>
</dbReference>
<sequence>MEKIKSKTIVFITGAYVSNRCWDDWGRYFQSQGYTTVAPAWPQKEGDPAALRGRQPDMALAAVDLAQVLDTYISAIKKLPEKPILIGHSFGGMMTQVLLNKGYGVAGVAIHAVPPKGVFPYEINFLKSNTAALGFFSTVNTTYLMPFKTWQFAFTNGMSLAEQQTSYEQLTIPESRRAIRGALSSEAKVDFKKPQGPLLILAGSEDQCIPPGLCERVYARYQNGSVVDFKLKKRNHYVLGLPTWKEDADEILQWIAQH</sequence>
<dbReference type="SUPFAM" id="SSF53474">
    <property type="entry name" value="alpha/beta-Hydrolases"/>
    <property type="match status" value="1"/>
</dbReference>
<dbReference type="Gene3D" id="3.40.50.1820">
    <property type="entry name" value="alpha/beta hydrolase"/>
    <property type="match status" value="1"/>
</dbReference>
<dbReference type="GO" id="GO:0016787">
    <property type="term" value="F:hydrolase activity"/>
    <property type="evidence" value="ECO:0007669"/>
    <property type="project" value="UniProtKB-KW"/>
</dbReference>
<dbReference type="RefSeq" id="WP_146307045.1">
    <property type="nucleotide sequence ID" value="NZ_VOHS01000028.1"/>
</dbReference>
<comment type="caution">
    <text evidence="2">The sequence shown here is derived from an EMBL/GenBank/DDBJ whole genome shotgun (WGS) entry which is preliminary data.</text>
</comment>
<reference evidence="2 3" key="1">
    <citation type="submission" date="2019-08" db="EMBL/GenBank/DDBJ databases">
        <title>Whole genome sequencing of chitin degrading bacteria Chitinophaga pinensis YS16.</title>
        <authorList>
            <person name="Singh R.P."/>
            <person name="Manchanda G."/>
            <person name="Maurya I.K."/>
            <person name="Joshi N.K."/>
            <person name="Srivastava A.K."/>
        </authorList>
    </citation>
    <scope>NUCLEOTIDE SEQUENCE [LARGE SCALE GENOMIC DNA]</scope>
    <source>
        <strain evidence="2 3">YS-16</strain>
    </source>
</reference>
<gene>
    <name evidence="2" type="ORF">FEF09_21665</name>
</gene>
<evidence type="ECO:0000313" key="3">
    <source>
        <dbReference type="Proteomes" id="UP000318815"/>
    </source>
</evidence>
<feature type="domain" description="AB hydrolase-1" evidence="1">
    <location>
        <begin position="9"/>
        <end position="238"/>
    </location>
</feature>
<name>A0A5C6LNL1_9BACT</name>
<dbReference type="AlphaFoldDB" id="A0A5C6LNL1"/>
<protein>
    <submittedName>
        <fullName evidence="2">Alpha/beta hydrolase</fullName>
    </submittedName>
</protein>
<evidence type="ECO:0000313" key="2">
    <source>
        <dbReference type="EMBL" id="TWV97460.1"/>
    </source>
</evidence>
<dbReference type="OrthoDB" id="9814966at2"/>
<accession>A0A5C6LNL1</accession>
<dbReference type="Proteomes" id="UP000318815">
    <property type="component" value="Unassembled WGS sequence"/>
</dbReference>
<dbReference type="Pfam" id="PF12697">
    <property type="entry name" value="Abhydrolase_6"/>
    <property type="match status" value="1"/>
</dbReference>
<proteinExistence type="predicted"/>
<evidence type="ECO:0000259" key="1">
    <source>
        <dbReference type="Pfam" id="PF12697"/>
    </source>
</evidence>